<gene>
    <name evidence="2" type="ORF">DdX_13157</name>
</gene>
<organism evidence="2 3">
    <name type="scientific">Ditylenchus destructor</name>
    <dbReference type="NCBI Taxonomy" id="166010"/>
    <lineage>
        <taxon>Eukaryota</taxon>
        <taxon>Metazoa</taxon>
        <taxon>Ecdysozoa</taxon>
        <taxon>Nematoda</taxon>
        <taxon>Chromadorea</taxon>
        <taxon>Rhabditida</taxon>
        <taxon>Tylenchina</taxon>
        <taxon>Tylenchomorpha</taxon>
        <taxon>Sphaerularioidea</taxon>
        <taxon>Anguinidae</taxon>
        <taxon>Anguininae</taxon>
        <taxon>Ditylenchus</taxon>
    </lineage>
</organism>
<keyword evidence="3" id="KW-1185">Reference proteome</keyword>
<evidence type="ECO:0000256" key="1">
    <source>
        <dbReference type="SAM" id="Phobius"/>
    </source>
</evidence>
<dbReference type="InterPro" id="IPR019421">
    <property type="entry name" value="7TM_GPCR_serpentine_rcpt_Srd"/>
</dbReference>
<dbReference type="AlphaFoldDB" id="A0AAD4R2T5"/>
<name>A0AAD4R2T5_9BILA</name>
<evidence type="ECO:0000313" key="2">
    <source>
        <dbReference type="EMBL" id="KAI1706117.1"/>
    </source>
</evidence>
<feature type="transmembrane region" description="Helical" evidence="1">
    <location>
        <begin position="91"/>
        <end position="119"/>
    </location>
</feature>
<protein>
    <submittedName>
        <fullName evidence="2">Uncharacterized protein</fullName>
    </submittedName>
</protein>
<sequence>MIDISKVHYVNCEICAILGTFFNSLLIWMIVYRSVAEIRPYSRILLQTCDIEIYTIIVMIIAQPAILPCVSSLVSIVAVLISALVGKASSVYLHAFIIVPLHWIPVINPVITIVVVGSYRRVVFRSIMQKRTTTVKVNIATVRTAMNEINAPA</sequence>
<comment type="caution">
    <text evidence="2">The sequence shown here is derived from an EMBL/GenBank/DDBJ whole genome shotgun (WGS) entry which is preliminary data.</text>
</comment>
<accession>A0AAD4R2T5</accession>
<evidence type="ECO:0000313" key="3">
    <source>
        <dbReference type="Proteomes" id="UP001201812"/>
    </source>
</evidence>
<dbReference type="EMBL" id="JAKKPZ010000050">
    <property type="protein sequence ID" value="KAI1706117.1"/>
    <property type="molecule type" value="Genomic_DNA"/>
</dbReference>
<dbReference type="Proteomes" id="UP001201812">
    <property type="component" value="Unassembled WGS sequence"/>
</dbReference>
<feature type="transmembrane region" description="Helical" evidence="1">
    <location>
        <begin position="53"/>
        <end position="85"/>
    </location>
</feature>
<keyword evidence="1" id="KW-1133">Transmembrane helix</keyword>
<feature type="transmembrane region" description="Helical" evidence="1">
    <location>
        <begin position="6"/>
        <end position="32"/>
    </location>
</feature>
<keyword evidence="1" id="KW-0472">Membrane</keyword>
<reference evidence="2" key="1">
    <citation type="submission" date="2022-01" db="EMBL/GenBank/DDBJ databases">
        <title>Genome Sequence Resource for Two Populations of Ditylenchus destructor, the Migratory Endoparasitic Phytonematode.</title>
        <authorList>
            <person name="Zhang H."/>
            <person name="Lin R."/>
            <person name="Xie B."/>
        </authorList>
    </citation>
    <scope>NUCLEOTIDE SEQUENCE</scope>
    <source>
        <strain evidence="2">BazhouSP</strain>
    </source>
</reference>
<dbReference type="Pfam" id="PF10317">
    <property type="entry name" value="7TM_GPCR_Srd"/>
    <property type="match status" value="1"/>
</dbReference>
<keyword evidence="1" id="KW-0812">Transmembrane</keyword>
<proteinExistence type="predicted"/>